<dbReference type="Proteomes" id="UP000199452">
    <property type="component" value="Unassembled WGS sequence"/>
</dbReference>
<dbReference type="AlphaFoldDB" id="A0A1G6TM89"/>
<name>A0A1G6TM89_9BACT</name>
<gene>
    <name evidence="1" type="ORF">SAMN05216323_11277</name>
</gene>
<reference evidence="1 2" key="1">
    <citation type="submission" date="2016-09" db="EMBL/GenBank/DDBJ databases">
        <authorList>
            <person name="Capua I."/>
            <person name="De Benedictis P."/>
            <person name="Joannis T."/>
            <person name="Lombin L.H."/>
            <person name="Cattoli G."/>
        </authorList>
    </citation>
    <scope>NUCLEOTIDE SEQUENCE [LARGE SCALE GENOMIC DNA]</scope>
    <source>
        <strain evidence="1 2">A7P-90m</strain>
    </source>
</reference>
<evidence type="ECO:0000313" key="2">
    <source>
        <dbReference type="Proteomes" id="UP000199452"/>
    </source>
</evidence>
<evidence type="ECO:0000313" key="1">
    <source>
        <dbReference type="EMBL" id="SDD30203.1"/>
    </source>
</evidence>
<dbReference type="EMBL" id="FMYP01000127">
    <property type="protein sequence ID" value="SDD30203.1"/>
    <property type="molecule type" value="Genomic_DNA"/>
</dbReference>
<accession>A0A1G6TM89</accession>
<sequence>MVQAAPPTKPMGRASHTMRALLPQRFQLKNFYYIYHARHTRGIKHWGLSGYSNILPHIKFGVAGQ</sequence>
<dbReference type="STRING" id="1640674.SAMN05216323_11277"/>
<keyword evidence="2" id="KW-1185">Reference proteome</keyword>
<organism evidence="1 2">
    <name type="scientific">Williamwhitmania taraxaci</name>
    <dbReference type="NCBI Taxonomy" id="1640674"/>
    <lineage>
        <taxon>Bacteria</taxon>
        <taxon>Pseudomonadati</taxon>
        <taxon>Bacteroidota</taxon>
        <taxon>Bacteroidia</taxon>
        <taxon>Bacteroidales</taxon>
        <taxon>Williamwhitmaniaceae</taxon>
        <taxon>Williamwhitmania</taxon>
    </lineage>
</organism>
<proteinExistence type="predicted"/>
<protein>
    <submittedName>
        <fullName evidence="1">Uncharacterized protein</fullName>
    </submittedName>
</protein>